<dbReference type="AlphaFoldDB" id="A0A1H3VL12"/>
<feature type="domain" description="Transposase IS4-like" evidence="5">
    <location>
        <begin position="123"/>
        <end position="334"/>
    </location>
</feature>
<dbReference type="InterPro" id="IPR025399">
    <property type="entry name" value="DUF4372"/>
</dbReference>
<dbReference type="RefSeq" id="WP_093238060.1">
    <property type="nucleotide sequence ID" value="NZ_FNQF01000001.1"/>
</dbReference>
<feature type="domain" description="DUF4372" evidence="6">
    <location>
        <begin position="4"/>
        <end position="75"/>
    </location>
</feature>
<evidence type="ECO:0000256" key="4">
    <source>
        <dbReference type="ARBA" id="ARBA00023172"/>
    </source>
</evidence>
<dbReference type="EMBL" id="FNQF01000001">
    <property type="protein sequence ID" value="SDZ75460.1"/>
    <property type="molecule type" value="Genomic_DNA"/>
</dbReference>
<gene>
    <name evidence="7" type="ORF">SAMN05421540_101165</name>
</gene>
<keyword evidence="2" id="KW-0815">Transposition</keyword>
<proteinExistence type="inferred from homology"/>
<evidence type="ECO:0000256" key="1">
    <source>
        <dbReference type="ARBA" id="ARBA00010075"/>
    </source>
</evidence>
<dbReference type="GO" id="GO:0006313">
    <property type="term" value="P:DNA transposition"/>
    <property type="evidence" value="ECO:0007669"/>
    <property type="project" value="InterPro"/>
</dbReference>
<comment type="similarity">
    <text evidence="1">Belongs to the transposase 11 family.</text>
</comment>
<evidence type="ECO:0000256" key="3">
    <source>
        <dbReference type="ARBA" id="ARBA00023125"/>
    </source>
</evidence>
<protein>
    <submittedName>
        <fullName evidence="7">IS4 transposase</fullName>
    </submittedName>
</protein>
<evidence type="ECO:0000259" key="6">
    <source>
        <dbReference type="Pfam" id="PF14294"/>
    </source>
</evidence>
<evidence type="ECO:0000259" key="5">
    <source>
        <dbReference type="Pfam" id="PF01609"/>
    </source>
</evidence>
<keyword evidence="8" id="KW-1185">Reference proteome</keyword>
<keyword evidence="3" id="KW-0238">DNA-binding</keyword>
<dbReference type="Pfam" id="PF01609">
    <property type="entry name" value="DDE_Tnp_1"/>
    <property type="match status" value="1"/>
</dbReference>
<dbReference type="PANTHER" id="PTHR33258:SF1">
    <property type="entry name" value="TRANSPOSASE INSL FOR INSERTION SEQUENCE ELEMENT IS186A-RELATED"/>
    <property type="match status" value="1"/>
</dbReference>
<dbReference type="STRING" id="908615.SAMN05421540_101165"/>
<dbReference type="SUPFAM" id="SSF53098">
    <property type="entry name" value="Ribonuclease H-like"/>
    <property type="match status" value="1"/>
</dbReference>
<dbReference type="InterPro" id="IPR002559">
    <property type="entry name" value="Transposase_11"/>
</dbReference>
<dbReference type="InterPro" id="IPR012337">
    <property type="entry name" value="RNaseH-like_sf"/>
</dbReference>
<dbReference type="Pfam" id="PF14294">
    <property type="entry name" value="DUF4372"/>
    <property type="match status" value="1"/>
</dbReference>
<organism evidence="7 8">
    <name type="scientific">Psychroflexus halocasei</name>
    <dbReference type="NCBI Taxonomy" id="908615"/>
    <lineage>
        <taxon>Bacteria</taxon>
        <taxon>Pseudomonadati</taxon>
        <taxon>Bacteroidota</taxon>
        <taxon>Flavobacteriia</taxon>
        <taxon>Flavobacteriales</taxon>
        <taxon>Flavobacteriaceae</taxon>
        <taxon>Psychroflexus</taxon>
    </lineage>
</organism>
<evidence type="ECO:0000313" key="8">
    <source>
        <dbReference type="Proteomes" id="UP000198820"/>
    </source>
</evidence>
<dbReference type="NCBIfam" id="NF033592">
    <property type="entry name" value="transpos_IS4_1"/>
    <property type="match status" value="1"/>
</dbReference>
<evidence type="ECO:0000313" key="7">
    <source>
        <dbReference type="EMBL" id="SDZ75460.1"/>
    </source>
</evidence>
<name>A0A1H3VL12_9FLAO</name>
<dbReference type="Gene3D" id="3.90.350.10">
    <property type="entry name" value="Transposase Inhibitor Protein From Tn5, Chain A, domain 1"/>
    <property type="match status" value="1"/>
</dbReference>
<evidence type="ECO:0000256" key="2">
    <source>
        <dbReference type="ARBA" id="ARBA00022578"/>
    </source>
</evidence>
<dbReference type="Proteomes" id="UP000198820">
    <property type="component" value="Unassembled WGS sequence"/>
</dbReference>
<keyword evidence="4" id="KW-0233">DNA recombination</keyword>
<dbReference type="GO" id="GO:0004803">
    <property type="term" value="F:transposase activity"/>
    <property type="evidence" value="ECO:0007669"/>
    <property type="project" value="InterPro"/>
</dbReference>
<dbReference type="PANTHER" id="PTHR33258">
    <property type="entry name" value="TRANSPOSASE INSL FOR INSERTION SEQUENCE ELEMENT IS186A-RELATED"/>
    <property type="match status" value="1"/>
</dbReference>
<sequence length="388" mass="45213">MNSGKYIFAQTLDFVNKYEFSKCVNRYNGDYRTRDFNCWNQFVQLYFGQLTSLNSLRDIATCLKAHKNKLYHLGMNGYVNQSSLSRANEGRDWRIFADFGEYLISQVRPMYAAHPIPNIRLENEVFALDSTTISLSLVLFQWAPGKYSRGAVKIHTLLDIRGSIPSFVLVSDGKYHDSNILDVIMPVWGAIYLMDKAYIDFEALYRINLAGAFFISRAKSNMDYTITHQNYNINPITGLRSDKTIILNGYKSKKLYPEPLRMVEYHDEEKDITLYFLTNNQEVSALEVTKLYKNRWQIEVFFKWIKQNLTIKKLWGRSENAVNIHIWVAICTYLIVAHIKHTLRSNLSIYEIIQILSISAMDKTPIKELLTAEFSNQNFNEQINLFDN</sequence>
<accession>A0A1H3VL12</accession>
<reference evidence="7 8" key="1">
    <citation type="submission" date="2016-10" db="EMBL/GenBank/DDBJ databases">
        <authorList>
            <person name="de Groot N.N."/>
        </authorList>
    </citation>
    <scope>NUCLEOTIDE SEQUENCE [LARGE SCALE GENOMIC DNA]</scope>
    <source>
        <strain evidence="7 8">DSM 23581</strain>
    </source>
</reference>
<dbReference type="InterPro" id="IPR047952">
    <property type="entry name" value="Transpos_IS4"/>
</dbReference>
<dbReference type="GO" id="GO:0003677">
    <property type="term" value="F:DNA binding"/>
    <property type="evidence" value="ECO:0007669"/>
    <property type="project" value="UniProtKB-KW"/>
</dbReference>